<evidence type="ECO:0000313" key="3">
    <source>
        <dbReference type="EMBL" id="SPR05863.1"/>
    </source>
</evidence>
<dbReference type="Gene3D" id="1.10.150.130">
    <property type="match status" value="1"/>
</dbReference>
<dbReference type="GO" id="GO:0003677">
    <property type="term" value="F:DNA binding"/>
    <property type="evidence" value="ECO:0007669"/>
    <property type="project" value="UniProtKB-KW"/>
</dbReference>
<dbReference type="PATRIC" id="fig|1359184.3.peg.1235"/>
<dbReference type="Proteomes" id="UP000244959">
    <property type="component" value="Chromosome I"/>
</dbReference>
<name>A0A0F3M8Z8_ORITS</name>
<evidence type="ECO:0000313" key="2">
    <source>
        <dbReference type="EMBL" id="KJV52210.1"/>
    </source>
</evidence>
<organism evidence="2 4">
    <name type="scientific">Orientia tsutsugamushi str. Gilliam</name>
    <dbReference type="NCBI Taxonomy" id="1359184"/>
    <lineage>
        <taxon>Bacteria</taxon>
        <taxon>Pseudomonadati</taxon>
        <taxon>Pseudomonadota</taxon>
        <taxon>Alphaproteobacteria</taxon>
        <taxon>Rickettsiales</taxon>
        <taxon>Rickettsiaceae</taxon>
        <taxon>Rickettsieae</taxon>
        <taxon>Orientia</taxon>
    </lineage>
</organism>
<reference evidence="3" key="2">
    <citation type="submission" date="2018-03" db="EMBL/GenBank/DDBJ databases">
        <authorList>
            <person name="Keele B.F."/>
        </authorList>
    </citation>
    <scope>NUCLEOTIDE SEQUENCE [LARGE SCALE GENOMIC DNA]</scope>
    <source>
        <strain evidence="3">Gilliam</strain>
    </source>
</reference>
<dbReference type="AlphaFoldDB" id="A0A0F3M8Z8"/>
<dbReference type="Proteomes" id="UP000033769">
    <property type="component" value="Unassembled WGS sequence"/>
</dbReference>
<sequence>MLEKALELKGEIAKEINPMEERRKESRELKQKIDKQITFEKAYERYINEHSKINNKKSWQGTALRIRKYAKSFSQKKIANILREDIQEVFNYITEKKY</sequence>
<evidence type="ECO:0000313" key="5">
    <source>
        <dbReference type="Proteomes" id="UP000244959"/>
    </source>
</evidence>
<keyword evidence="5" id="KW-1185">Reference proteome</keyword>
<dbReference type="EMBL" id="LANO01000028">
    <property type="protein sequence ID" value="KJV52210.1"/>
    <property type="molecule type" value="Genomic_DNA"/>
</dbReference>
<protein>
    <submittedName>
        <fullName evidence="2 3">Integrase</fullName>
    </submittedName>
</protein>
<evidence type="ECO:0000313" key="4">
    <source>
        <dbReference type="Proteomes" id="UP000033769"/>
    </source>
</evidence>
<dbReference type="EMBL" id="LS398551">
    <property type="protein sequence ID" value="SPR05863.1"/>
    <property type="molecule type" value="Genomic_DNA"/>
</dbReference>
<reference evidence="5" key="3">
    <citation type="submission" date="2018-03" db="EMBL/GenBank/DDBJ databases">
        <authorList>
            <person name="Batty M. E."/>
            <person name="Batty M E."/>
        </authorList>
    </citation>
    <scope>NUCLEOTIDE SEQUENCE [LARGE SCALE GENOMIC DNA]</scope>
    <source>
        <strain evidence="5">Gilliam</strain>
    </source>
</reference>
<accession>A0A0F3M8Z8</accession>
<gene>
    <name evidence="3" type="ORF">GILLIAM_01095</name>
    <name evidence="2" type="ORF">OTSGILL_1686</name>
</gene>
<dbReference type="InterPro" id="IPR010998">
    <property type="entry name" value="Integrase_recombinase_N"/>
</dbReference>
<proteinExistence type="predicted"/>
<evidence type="ECO:0000256" key="1">
    <source>
        <dbReference type="ARBA" id="ARBA00023125"/>
    </source>
</evidence>
<reference evidence="2 4" key="1">
    <citation type="submission" date="2015-02" db="EMBL/GenBank/DDBJ databases">
        <title>Genome Sequencing of Rickettsiales.</title>
        <authorList>
            <person name="Daugherty S.C."/>
            <person name="Su Q."/>
            <person name="Abolude K."/>
            <person name="Beier-Sexton M."/>
            <person name="Carlyon J.A."/>
            <person name="Carter R."/>
            <person name="Day N.P."/>
            <person name="Dumler S.J."/>
            <person name="Dyachenko V."/>
            <person name="Godinez A."/>
            <person name="Kurtti T.J."/>
            <person name="Lichay M."/>
            <person name="Mullins K.E."/>
            <person name="Ott S."/>
            <person name="Pappas-Brown V."/>
            <person name="Paris D.H."/>
            <person name="Patel P."/>
            <person name="Richards A.L."/>
            <person name="Sadzewicz L."/>
            <person name="Sears K."/>
            <person name="Seidman D."/>
            <person name="Sengamalay N."/>
            <person name="Stenos J."/>
            <person name="Tallon L.J."/>
            <person name="Vincent G."/>
            <person name="Fraser C.M."/>
            <person name="Munderloh U."/>
            <person name="Dunning-Hotopp J.C."/>
        </authorList>
    </citation>
    <scope>NUCLEOTIDE SEQUENCE [LARGE SCALE GENOMIC DNA]</scope>
    <source>
        <strain evidence="2 4">Gilliam</strain>
    </source>
</reference>
<dbReference type="RefSeq" id="WP_196296149.1">
    <property type="nucleotide sequence ID" value="NZ_LS398551.1"/>
</dbReference>
<keyword evidence="1" id="KW-0238">DNA-binding</keyword>